<dbReference type="Pfam" id="PF03441">
    <property type="entry name" value="FAD_binding_7"/>
    <property type="match status" value="1"/>
</dbReference>
<feature type="region of interest" description="Disordered" evidence="5">
    <location>
        <begin position="1"/>
        <end position="66"/>
    </location>
</feature>
<evidence type="ECO:0000256" key="2">
    <source>
        <dbReference type="ARBA" id="ARBA00005862"/>
    </source>
</evidence>
<feature type="compositionally biased region" description="Polar residues" evidence="5">
    <location>
        <begin position="46"/>
        <end position="60"/>
    </location>
</feature>
<name>A0ABN7SVN9_OIKDI</name>
<protein>
    <submittedName>
        <fullName evidence="7">Oidioi.mRNA.OKI2018_I69.chr1.g2793.t1.cds</fullName>
    </submittedName>
</protein>
<keyword evidence="4" id="KW-0274">FAD</keyword>
<organism evidence="7 8">
    <name type="scientific">Oikopleura dioica</name>
    <name type="common">Tunicate</name>
    <dbReference type="NCBI Taxonomy" id="34765"/>
    <lineage>
        <taxon>Eukaryota</taxon>
        <taxon>Metazoa</taxon>
        <taxon>Chordata</taxon>
        <taxon>Tunicata</taxon>
        <taxon>Appendicularia</taxon>
        <taxon>Copelata</taxon>
        <taxon>Oikopleuridae</taxon>
        <taxon>Oikopleura</taxon>
    </lineage>
</organism>
<evidence type="ECO:0000313" key="8">
    <source>
        <dbReference type="Proteomes" id="UP001158576"/>
    </source>
</evidence>
<dbReference type="InterPro" id="IPR002081">
    <property type="entry name" value="Cryptochrome/DNA_photolyase_1"/>
</dbReference>
<comment type="similarity">
    <text evidence="2">Belongs to the DNA photolyase class-1 family.</text>
</comment>
<feature type="compositionally biased region" description="Basic and acidic residues" evidence="5">
    <location>
        <begin position="21"/>
        <end position="45"/>
    </location>
</feature>
<dbReference type="Gene3D" id="3.40.50.620">
    <property type="entry name" value="HUPs"/>
    <property type="match status" value="1"/>
</dbReference>
<dbReference type="PROSITE" id="PS51645">
    <property type="entry name" value="PHR_CRY_ALPHA_BETA"/>
    <property type="match status" value="1"/>
</dbReference>
<evidence type="ECO:0000256" key="1">
    <source>
        <dbReference type="ARBA" id="ARBA00001974"/>
    </source>
</evidence>
<dbReference type="InterPro" id="IPR036134">
    <property type="entry name" value="Crypto/Photolyase_FAD-like_sf"/>
</dbReference>
<evidence type="ECO:0000313" key="7">
    <source>
        <dbReference type="EMBL" id="CAG5106329.1"/>
    </source>
</evidence>
<keyword evidence="3" id="KW-0285">Flavoprotein</keyword>
<gene>
    <name evidence="7" type="ORF">OKIOD_LOCUS11558</name>
</gene>
<sequence length="572" mass="65571">MEKEESTSRCESPMRLQRKRPATDLRKESQKESKRESTESNDEIKSSNSSATPEPASTGSDRSDIDGLSSPEHVTLFWFTEAALRLNDNLGLKAAMKDCKAVRFCYFLDERFINESSPRWKFIKSALSDLDEQLKKLGSRLHVLSGQPSERLPQIFSDWNVVRLGFSAHPGCTEMRRRDRAIVSLALRHGVEVVYRDAPQCLYPPREIIKAAGGMPPLTFPSFVGVASQLPEPEKPISVPESDIVMCSVSEDHDEAPQNEILAKKDLDFPWAGGETEARARFMSSLRHWLINRETQAVPDLRAVTPYIVQGCLSVRQVYHDVNRVYEEIFGEKATLKLHFSSLHRDFLYNLAVVPGEDLNLDVNFDCDEARIRTWLEGNTGFPWVDAVMRQFRTEGWVAPTLRQAVLWFLTRGVLWQTPDIAVQFMSEFCLLDLPLAKGYAAWASGTGAWCENDVAHKCPKVDAEYIRKWVPEVRELTDEQIHEPWTTQTPADYVSLIVQHKISHRRSQAKYYETLKRSSGKLLSRLDKLGREKTKMTPLNLEPNLWEDQKSTMDRETYLHFLQKVQNNWSH</sequence>
<dbReference type="Gene3D" id="1.10.579.10">
    <property type="entry name" value="DNA Cyclobutane Dipyrimidine Photolyase, subunit A, domain 3"/>
    <property type="match status" value="1"/>
</dbReference>
<reference evidence="7 8" key="1">
    <citation type="submission" date="2021-04" db="EMBL/GenBank/DDBJ databases">
        <authorList>
            <person name="Bliznina A."/>
        </authorList>
    </citation>
    <scope>NUCLEOTIDE SEQUENCE [LARGE SCALE GENOMIC DNA]</scope>
</reference>
<keyword evidence="8" id="KW-1185">Reference proteome</keyword>
<evidence type="ECO:0000259" key="6">
    <source>
        <dbReference type="PROSITE" id="PS51645"/>
    </source>
</evidence>
<comment type="cofactor">
    <cofactor evidence="1">
        <name>FAD</name>
        <dbReference type="ChEBI" id="CHEBI:57692"/>
    </cofactor>
</comment>
<dbReference type="SUPFAM" id="SSF48173">
    <property type="entry name" value="Cryptochrome/photolyase FAD-binding domain"/>
    <property type="match status" value="1"/>
</dbReference>
<dbReference type="PANTHER" id="PTHR11455:SF9">
    <property type="entry name" value="CRYPTOCHROME CIRCADIAN CLOCK 5 ISOFORM X1"/>
    <property type="match status" value="1"/>
</dbReference>
<feature type="domain" description="Photolyase/cryptochrome alpha/beta" evidence="6">
    <location>
        <begin position="74"/>
        <end position="201"/>
    </location>
</feature>
<evidence type="ECO:0000256" key="3">
    <source>
        <dbReference type="ARBA" id="ARBA00022630"/>
    </source>
</evidence>
<dbReference type="EMBL" id="OU015566">
    <property type="protein sequence ID" value="CAG5106329.1"/>
    <property type="molecule type" value="Genomic_DNA"/>
</dbReference>
<dbReference type="Gene3D" id="1.25.40.80">
    <property type="match status" value="1"/>
</dbReference>
<dbReference type="PANTHER" id="PTHR11455">
    <property type="entry name" value="CRYPTOCHROME"/>
    <property type="match status" value="1"/>
</dbReference>
<dbReference type="Proteomes" id="UP001158576">
    <property type="component" value="Chromosome 1"/>
</dbReference>
<dbReference type="InterPro" id="IPR014729">
    <property type="entry name" value="Rossmann-like_a/b/a_fold"/>
</dbReference>
<proteinExistence type="inferred from homology"/>
<dbReference type="InterPro" id="IPR006050">
    <property type="entry name" value="DNA_photolyase_N"/>
</dbReference>
<accession>A0ABN7SVN9</accession>
<dbReference type="InterPro" id="IPR005101">
    <property type="entry name" value="Cryptochr/Photolyase_FAD-bd"/>
</dbReference>
<evidence type="ECO:0000256" key="4">
    <source>
        <dbReference type="ARBA" id="ARBA00022827"/>
    </source>
</evidence>
<dbReference type="SUPFAM" id="SSF52425">
    <property type="entry name" value="Cryptochrome/photolyase, N-terminal domain"/>
    <property type="match status" value="1"/>
</dbReference>
<dbReference type="InterPro" id="IPR036155">
    <property type="entry name" value="Crypto/Photolyase_N_sf"/>
</dbReference>
<evidence type="ECO:0000256" key="5">
    <source>
        <dbReference type="SAM" id="MobiDB-lite"/>
    </source>
</evidence>
<dbReference type="Pfam" id="PF00875">
    <property type="entry name" value="DNA_photolyase"/>
    <property type="match status" value="1"/>
</dbReference>